<dbReference type="STRING" id="1797711.A2870_00530"/>
<protein>
    <submittedName>
        <fullName evidence="1">Uncharacterized protein</fullName>
    </submittedName>
</protein>
<reference evidence="1 2" key="1">
    <citation type="journal article" date="2016" name="Nat. Commun.">
        <title>Thousands of microbial genomes shed light on interconnected biogeochemical processes in an aquifer system.</title>
        <authorList>
            <person name="Anantharaman K."/>
            <person name="Brown C.T."/>
            <person name="Hug L.A."/>
            <person name="Sharon I."/>
            <person name="Castelle C.J."/>
            <person name="Probst A.J."/>
            <person name="Thomas B.C."/>
            <person name="Singh A."/>
            <person name="Wilkins M.J."/>
            <person name="Karaoz U."/>
            <person name="Brodie E.L."/>
            <person name="Williams K.H."/>
            <person name="Hubbard S.S."/>
            <person name="Banfield J.F."/>
        </authorList>
    </citation>
    <scope>NUCLEOTIDE SEQUENCE [LARGE SCALE GENOMIC DNA]</scope>
</reference>
<evidence type="ECO:0000313" key="1">
    <source>
        <dbReference type="EMBL" id="OGD88060.1"/>
    </source>
</evidence>
<comment type="caution">
    <text evidence="1">The sequence shown here is derived from an EMBL/GenBank/DDBJ whole genome shotgun (WGS) entry which is preliminary data.</text>
</comment>
<dbReference type="Proteomes" id="UP000179102">
    <property type="component" value="Unassembled WGS sequence"/>
</dbReference>
<name>A0A1F5G859_9BACT</name>
<dbReference type="EMBL" id="MFAZ01000005">
    <property type="protein sequence ID" value="OGD88060.1"/>
    <property type="molecule type" value="Genomic_DNA"/>
</dbReference>
<organism evidence="1 2">
    <name type="scientific">Candidatus Curtissbacteria bacterium RIFCSPHIGHO2_01_FULL_41_11</name>
    <dbReference type="NCBI Taxonomy" id="1797711"/>
    <lineage>
        <taxon>Bacteria</taxon>
        <taxon>Candidatus Curtissiibacteriota</taxon>
    </lineage>
</organism>
<sequence length="96" mass="10746">MKADLTIPKTREYYVSVDFILPLKDNVAASVPFISLNDSPENIFFIGQLNAGLNKVTIYMHPLDKGNQIKVEVYDVKPGAISPGVFLLKKQHLTQQ</sequence>
<accession>A0A1F5G859</accession>
<dbReference type="AlphaFoldDB" id="A0A1F5G859"/>
<proteinExistence type="predicted"/>
<evidence type="ECO:0000313" key="2">
    <source>
        <dbReference type="Proteomes" id="UP000179102"/>
    </source>
</evidence>
<gene>
    <name evidence="1" type="ORF">A2870_00530</name>
</gene>